<feature type="transmembrane region" description="Helical" evidence="12">
    <location>
        <begin position="55"/>
        <end position="76"/>
    </location>
</feature>
<feature type="transmembrane region" description="Helical" evidence="12">
    <location>
        <begin position="520"/>
        <end position="545"/>
    </location>
</feature>
<keyword evidence="12" id="KW-0812">Transmembrane</keyword>
<dbReference type="EC" id="2.7.11.1" evidence="1"/>
<evidence type="ECO:0000313" key="15">
    <source>
        <dbReference type="Proteomes" id="UP000019335"/>
    </source>
</evidence>
<keyword evidence="6 10" id="KW-0067">ATP-binding</keyword>
<organism evidence="14 15">
    <name type="scientific">Nannochloropsis gaditana</name>
    <dbReference type="NCBI Taxonomy" id="72520"/>
    <lineage>
        <taxon>Eukaryota</taxon>
        <taxon>Sar</taxon>
        <taxon>Stramenopiles</taxon>
        <taxon>Ochrophyta</taxon>
        <taxon>Eustigmatophyceae</taxon>
        <taxon>Eustigmatales</taxon>
        <taxon>Monodopsidaceae</taxon>
        <taxon>Nannochloropsis</taxon>
    </lineage>
</organism>
<dbReference type="SMART" id="SM00220">
    <property type="entry name" value="S_TKc"/>
    <property type="match status" value="1"/>
</dbReference>
<evidence type="ECO:0000256" key="9">
    <source>
        <dbReference type="ARBA" id="ARBA00059329"/>
    </source>
</evidence>
<keyword evidence="15" id="KW-1185">Reference proteome</keyword>
<keyword evidence="3" id="KW-0808">Transferase</keyword>
<dbReference type="SUPFAM" id="SSF56112">
    <property type="entry name" value="Protein kinase-like (PK-like)"/>
    <property type="match status" value="1"/>
</dbReference>
<comment type="catalytic activity">
    <reaction evidence="8">
        <text>L-seryl-[protein] + ATP = O-phospho-L-seryl-[protein] + ADP + H(+)</text>
        <dbReference type="Rhea" id="RHEA:17989"/>
        <dbReference type="Rhea" id="RHEA-COMP:9863"/>
        <dbReference type="Rhea" id="RHEA-COMP:11604"/>
        <dbReference type="ChEBI" id="CHEBI:15378"/>
        <dbReference type="ChEBI" id="CHEBI:29999"/>
        <dbReference type="ChEBI" id="CHEBI:30616"/>
        <dbReference type="ChEBI" id="CHEBI:83421"/>
        <dbReference type="ChEBI" id="CHEBI:456216"/>
        <dbReference type="EC" id="2.7.11.1"/>
    </reaction>
</comment>
<dbReference type="PROSITE" id="PS50011">
    <property type="entry name" value="PROTEIN_KINASE_DOM"/>
    <property type="match status" value="1"/>
</dbReference>
<evidence type="ECO:0000256" key="1">
    <source>
        <dbReference type="ARBA" id="ARBA00012513"/>
    </source>
</evidence>
<dbReference type="AlphaFoldDB" id="W7TZP8"/>
<dbReference type="InterPro" id="IPR017441">
    <property type="entry name" value="Protein_kinase_ATP_BS"/>
</dbReference>
<dbReference type="PANTHER" id="PTHR24054:SF0">
    <property type="entry name" value="CASEIN KINASE II SUBUNIT ALPHA"/>
    <property type="match status" value="1"/>
</dbReference>
<dbReference type="Proteomes" id="UP000019335">
    <property type="component" value="Chromosome 9"/>
</dbReference>
<feature type="transmembrane region" description="Helical" evidence="12">
    <location>
        <begin position="462"/>
        <end position="479"/>
    </location>
</feature>
<feature type="region of interest" description="Disordered" evidence="11">
    <location>
        <begin position="904"/>
        <end position="937"/>
    </location>
</feature>
<evidence type="ECO:0000256" key="11">
    <source>
        <dbReference type="SAM" id="MobiDB-lite"/>
    </source>
</evidence>
<reference evidence="14 15" key="1">
    <citation type="journal article" date="2014" name="Mol. Plant">
        <title>Chromosome Scale Genome Assembly and Transcriptome Profiling of Nannochloropsis gaditana in Nitrogen Depletion.</title>
        <authorList>
            <person name="Corteggiani Carpinelli E."/>
            <person name="Telatin A."/>
            <person name="Vitulo N."/>
            <person name="Forcato C."/>
            <person name="D'Angelo M."/>
            <person name="Schiavon R."/>
            <person name="Vezzi A."/>
            <person name="Giacometti G.M."/>
            <person name="Morosinotto T."/>
            <person name="Valle G."/>
        </authorList>
    </citation>
    <scope>NUCLEOTIDE SEQUENCE [LARGE SCALE GENOMIC DNA]</scope>
    <source>
        <strain evidence="14 15">B-31</strain>
    </source>
</reference>
<dbReference type="GO" id="GO:0005524">
    <property type="term" value="F:ATP binding"/>
    <property type="evidence" value="ECO:0007669"/>
    <property type="project" value="UniProtKB-UniRule"/>
</dbReference>
<dbReference type="PROSITE" id="PS00108">
    <property type="entry name" value="PROTEIN_KINASE_ST"/>
    <property type="match status" value="1"/>
</dbReference>
<evidence type="ECO:0000256" key="7">
    <source>
        <dbReference type="ARBA" id="ARBA00047899"/>
    </source>
</evidence>
<evidence type="ECO:0000256" key="8">
    <source>
        <dbReference type="ARBA" id="ARBA00048679"/>
    </source>
</evidence>
<dbReference type="GO" id="GO:0051726">
    <property type="term" value="P:regulation of cell cycle"/>
    <property type="evidence" value="ECO:0007669"/>
    <property type="project" value="TreeGrafter"/>
</dbReference>
<dbReference type="Pfam" id="PF00069">
    <property type="entry name" value="Pkinase"/>
    <property type="match status" value="1"/>
</dbReference>
<dbReference type="GO" id="GO:0005829">
    <property type="term" value="C:cytosol"/>
    <property type="evidence" value="ECO:0007669"/>
    <property type="project" value="TreeGrafter"/>
</dbReference>
<evidence type="ECO:0000256" key="10">
    <source>
        <dbReference type="PROSITE-ProRule" id="PRU10141"/>
    </source>
</evidence>
<dbReference type="GO" id="GO:0005634">
    <property type="term" value="C:nucleus"/>
    <property type="evidence" value="ECO:0007669"/>
    <property type="project" value="TreeGrafter"/>
</dbReference>
<dbReference type="Gene3D" id="1.10.510.10">
    <property type="entry name" value="Transferase(Phosphotransferase) domain 1"/>
    <property type="match status" value="1"/>
</dbReference>
<keyword evidence="12" id="KW-1133">Transmembrane helix</keyword>
<evidence type="ECO:0000256" key="2">
    <source>
        <dbReference type="ARBA" id="ARBA00022527"/>
    </source>
</evidence>
<dbReference type="GO" id="GO:0004674">
    <property type="term" value="F:protein serine/threonine kinase activity"/>
    <property type="evidence" value="ECO:0007669"/>
    <property type="project" value="UniProtKB-KW"/>
</dbReference>
<dbReference type="SUPFAM" id="SSF53756">
    <property type="entry name" value="UDP-Glycosyltransferase/glycogen phosphorylase"/>
    <property type="match status" value="2"/>
</dbReference>
<evidence type="ECO:0000256" key="5">
    <source>
        <dbReference type="ARBA" id="ARBA00022777"/>
    </source>
</evidence>
<proteinExistence type="predicted"/>
<dbReference type="InterPro" id="IPR011009">
    <property type="entry name" value="Kinase-like_dom_sf"/>
</dbReference>
<dbReference type="OrthoDB" id="10254671at2759"/>
<dbReference type="FunFam" id="3.30.200.20:FF:000088">
    <property type="entry name" value="Casein kinase II subunit alpha"/>
    <property type="match status" value="1"/>
</dbReference>
<keyword evidence="12" id="KW-0472">Membrane</keyword>
<comment type="catalytic activity">
    <reaction evidence="7">
        <text>L-threonyl-[protein] + ATP = O-phospho-L-threonyl-[protein] + ADP + H(+)</text>
        <dbReference type="Rhea" id="RHEA:46608"/>
        <dbReference type="Rhea" id="RHEA-COMP:11060"/>
        <dbReference type="Rhea" id="RHEA-COMP:11605"/>
        <dbReference type="ChEBI" id="CHEBI:15378"/>
        <dbReference type="ChEBI" id="CHEBI:30013"/>
        <dbReference type="ChEBI" id="CHEBI:30616"/>
        <dbReference type="ChEBI" id="CHEBI:61977"/>
        <dbReference type="ChEBI" id="CHEBI:456216"/>
        <dbReference type="EC" id="2.7.11.1"/>
    </reaction>
</comment>
<evidence type="ECO:0000256" key="3">
    <source>
        <dbReference type="ARBA" id="ARBA00022679"/>
    </source>
</evidence>
<dbReference type="FunFam" id="1.10.510.10:FF:000059">
    <property type="entry name" value="Casein kinase II subunit alpha"/>
    <property type="match status" value="1"/>
</dbReference>
<dbReference type="EMBL" id="AZIL01000703">
    <property type="protein sequence ID" value="EWM26141.1"/>
    <property type="molecule type" value="Genomic_DNA"/>
</dbReference>
<dbReference type="InterPro" id="IPR045216">
    <property type="entry name" value="CK2_alpha"/>
</dbReference>
<evidence type="ECO:0000259" key="13">
    <source>
        <dbReference type="PROSITE" id="PS50011"/>
    </source>
</evidence>
<dbReference type="GO" id="GO:0005956">
    <property type="term" value="C:protein kinase CK2 complex"/>
    <property type="evidence" value="ECO:0007669"/>
    <property type="project" value="TreeGrafter"/>
</dbReference>
<keyword evidence="4 10" id="KW-0547">Nucleotide-binding</keyword>
<dbReference type="PROSITE" id="PS00107">
    <property type="entry name" value="PROTEIN_KINASE_ATP"/>
    <property type="match status" value="1"/>
</dbReference>
<comment type="function">
    <text evidence="9">Casein kinases are operationally defined by their preferential utilization of acidic proteins such as caseins as substrates. The alpha chain contains the catalytic site.</text>
</comment>
<protein>
    <recommendedName>
        <fullName evidence="1">non-specific serine/threonine protein kinase</fullName>
        <ecNumber evidence="1">2.7.11.1</ecNumber>
    </recommendedName>
</protein>
<feature type="binding site" evidence="10">
    <location>
        <position position="640"/>
    </location>
    <ligand>
        <name>ATP</name>
        <dbReference type="ChEBI" id="CHEBI:30616"/>
    </ligand>
</feature>
<dbReference type="CDD" id="cd14132">
    <property type="entry name" value="STKc_CK2_alpha"/>
    <property type="match status" value="1"/>
</dbReference>
<accession>W7TZP8</accession>
<dbReference type="Gene3D" id="3.30.200.20">
    <property type="entry name" value="Phosphorylase Kinase, domain 1"/>
    <property type="match status" value="1"/>
</dbReference>
<feature type="domain" description="Protein kinase" evidence="13">
    <location>
        <begin position="611"/>
        <end position="896"/>
    </location>
</feature>
<evidence type="ECO:0000256" key="6">
    <source>
        <dbReference type="ARBA" id="ARBA00022840"/>
    </source>
</evidence>
<dbReference type="Pfam" id="PF13692">
    <property type="entry name" value="Glyco_trans_1_4"/>
    <property type="match status" value="1"/>
</dbReference>
<dbReference type="InterPro" id="IPR000719">
    <property type="entry name" value="Prot_kinase_dom"/>
</dbReference>
<sequence length="937" mass="104670">MQYHALSLAKENPTIQVSLVGYRGEQCIPAVKNNPRIQLCYVDPFASEALRKASFLIFAAAKVIALILQLIKLLLFELKTPPALILVQNPPSIPTLFIGWLVARLRGSMFVIDWHNFGFSILAHAPERTRRHPMVRIARYYEHLFGRMADKHLCVTNGMRKWLNDNFGVQAHVLHDRPPSFFGPTSLAGQHELFMRIRRQLRHWKVEEKYTAATGIVVGEGETLFTTLIGSAQKSTRVNNAGSRLKTDIVLRDINRPALLVSSTSWTEDEDFRVLLAALRDLDAKWAVNPSPSTGTRGSNASKPFVVVVVTGKGPLKAHYEALIRAHPLQRVAICTMWLEAEDYPKLIGSADLGVSLHTSTSGVDLPMKVLDMFGCQVPVCAMGFPSLSELVRDNVNGFVFQTATELAVCLDTLLGRFPMDTSKLDQLRAGVKGMERWEGHWRRHAASYLAIKEVTKSWCVFGAWFGLLLAFVFAAITVKLSSVRPSIIDPTTSCPGLHRGSYGLAPSSIIGRPSDLWRIPLFCVAATGTLFFSSGVTSLAATLWPTSSTSFLPLYFLRNNPCSALPPMSGTGEGTSGSRARVYANVNVQRPRDYWDYEGLTVTWGDQEDYEVVRKIGRGKYSEVFEGVNAANGTRCVVKILKPVKKKKIKREIKILQNLCGGTNIIELLDVVRDPQSKTPSLIFEYIHNTDFKVLYPTLSDMDIRYYMLELLKALEYCHSNGIMHRDVKPHNVMINHERRQLRLIDWGLAEFYHPGREYNVRVASRYFKGPELLVDFQEYDYSLDMWSLGCMLAGMVFRKEPFFHGHNNYDQLVKIAKVLGTDDLFAYLEKYDLELDPQFDGILGRHSKKPWQKFVTPENRALVSDEAIDFIGQLLRYDHQERLTAQEAMAHPYFAPVRASAGTGGAGGAAAATTSEATTSSNKSSGSSSAASSST</sequence>
<keyword evidence="2" id="KW-0723">Serine/threonine-protein kinase</keyword>
<feature type="compositionally biased region" description="Low complexity" evidence="11">
    <location>
        <begin position="911"/>
        <end position="937"/>
    </location>
</feature>
<dbReference type="InterPro" id="IPR008271">
    <property type="entry name" value="Ser/Thr_kinase_AS"/>
</dbReference>
<dbReference type="Gene3D" id="3.40.50.2000">
    <property type="entry name" value="Glycogen Phosphorylase B"/>
    <property type="match status" value="1"/>
</dbReference>
<dbReference type="PANTHER" id="PTHR24054">
    <property type="entry name" value="CASEIN KINASE II SUBUNIT ALPHA"/>
    <property type="match status" value="1"/>
</dbReference>
<evidence type="ECO:0000313" key="14">
    <source>
        <dbReference type="EMBL" id="EWM26141.1"/>
    </source>
</evidence>
<name>W7TZP8_9STRA</name>
<comment type="caution">
    <text evidence="14">The sequence shown here is derived from an EMBL/GenBank/DDBJ whole genome shotgun (WGS) entry which is preliminary data.</text>
</comment>
<evidence type="ECO:0000256" key="4">
    <source>
        <dbReference type="ARBA" id="ARBA00022741"/>
    </source>
</evidence>
<evidence type="ECO:0000256" key="12">
    <source>
        <dbReference type="SAM" id="Phobius"/>
    </source>
</evidence>
<keyword evidence="5 14" id="KW-0418">Kinase</keyword>
<gene>
    <name evidence="14" type="ORF">Naga_100014g34</name>
</gene>